<evidence type="ECO:0000313" key="2">
    <source>
        <dbReference type="Proteomes" id="UP001266305"/>
    </source>
</evidence>
<reference evidence="1 2" key="1">
    <citation type="submission" date="2023-05" db="EMBL/GenBank/DDBJ databases">
        <title>B98-5 Cell Line De Novo Hybrid Assembly: An Optical Mapping Approach.</title>
        <authorList>
            <person name="Kananen K."/>
            <person name="Auerbach J.A."/>
            <person name="Kautto E."/>
            <person name="Blachly J.S."/>
        </authorList>
    </citation>
    <scope>NUCLEOTIDE SEQUENCE [LARGE SCALE GENOMIC DNA]</scope>
    <source>
        <strain evidence="1">B95-8</strain>
        <tissue evidence="1">Cell line</tissue>
    </source>
</reference>
<dbReference type="Proteomes" id="UP001266305">
    <property type="component" value="Unassembled WGS sequence"/>
</dbReference>
<keyword evidence="2" id="KW-1185">Reference proteome</keyword>
<protein>
    <submittedName>
        <fullName evidence="1">Uncharacterized protein</fullName>
    </submittedName>
</protein>
<dbReference type="SUPFAM" id="SSF55753">
    <property type="entry name" value="Actin depolymerizing proteins"/>
    <property type="match status" value="1"/>
</dbReference>
<proteinExistence type="predicted"/>
<gene>
    <name evidence="1" type="ORF">P7K49_013644</name>
</gene>
<dbReference type="Gene3D" id="3.40.20.10">
    <property type="entry name" value="Severin"/>
    <property type="match status" value="1"/>
</dbReference>
<organism evidence="1 2">
    <name type="scientific">Saguinus oedipus</name>
    <name type="common">Cotton-top tamarin</name>
    <name type="synonym">Oedipomidas oedipus</name>
    <dbReference type="NCBI Taxonomy" id="9490"/>
    <lineage>
        <taxon>Eukaryota</taxon>
        <taxon>Metazoa</taxon>
        <taxon>Chordata</taxon>
        <taxon>Craniata</taxon>
        <taxon>Vertebrata</taxon>
        <taxon>Euteleostomi</taxon>
        <taxon>Mammalia</taxon>
        <taxon>Eutheria</taxon>
        <taxon>Euarchontoglires</taxon>
        <taxon>Primates</taxon>
        <taxon>Haplorrhini</taxon>
        <taxon>Platyrrhini</taxon>
        <taxon>Cebidae</taxon>
        <taxon>Callitrichinae</taxon>
        <taxon>Saguinus</taxon>
    </lineage>
</organism>
<name>A0ABQ9VGI7_SAGOE</name>
<dbReference type="EMBL" id="JASSZA010000006">
    <property type="protein sequence ID" value="KAK2108479.1"/>
    <property type="molecule type" value="Genomic_DNA"/>
</dbReference>
<sequence>MTKLSAQVKGSLNITTPGLQIWRIEAMQMVPVPSSTFGSFFDGDCYIILAVSRGRGGAEQRAKPTVVSGRKHRLGAMGCAGLASPQDRIYWVCSSGHPRGGFTEVRGSPYP</sequence>
<evidence type="ECO:0000313" key="1">
    <source>
        <dbReference type="EMBL" id="KAK2108479.1"/>
    </source>
</evidence>
<accession>A0ABQ9VGI7</accession>
<dbReference type="InterPro" id="IPR029006">
    <property type="entry name" value="ADF-H/Gelsolin-like_dom_sf"/>
</dbReference>
<comment type="caution">
    <text evidence="1">The sequence shown here is derived from an EMBL/GenBank/DDBJ whole genome shotgun (WGS) entry which is preliminary data.</text>
</comment>